<comment type="function">
    <text evidence="8">Part of the endoplasmic reticulum membrane protein complex (EMC) that enables the energy-independent insertion into endoplasmic reticulum membranes of newly synthesized membrane proteins. May be involved in Mg(2+) transport.</text>
</comment>
<comment type="caution">
    <text evidence="8">Lacks conserved residue(s) required for the propagation of feature annotation.</text>
</comment>
<dbReference type="Pfam" id="PF10270">
    <property type="entry name" value="MMgT"/>
    <property type="match status" value="1"/>
</dbReference>
<dbReference type="AlphaFoldDB" id="A0A8S2FUQ5"/>
<keyword evidence="6 8" id="KW-1133">Transmembrane helix</keyword>
<dbReference type="PANTHER" id="PTHR21181">
    <property type="match status" value="1"/>
</dbReference>
<feature type="non-terminal residue" evidence="9">
    <location>
        <position position="1"/>
    </location>
</feature>
<dbReference type="GO" id="GO:0005886">
    <property type="term" value="C:plasma membrane"/>
    <property type="evidence" value="ECO:0007669"/>
    <property type="project" value="TreeGrafter"/>
</dbReference>
<keyword evidence="4 8" id="KW-0812">Transmembrane</keyword>
<keyword evidence="8" id="KW-0813">Transport</keyword>
<comment type="subunit">
    <text evidence="3">Component of the ER membrane protein complex (EMC).</text>
</comment>
<evidence type="ECO:0000313" key="11">
    <source>
        <dbReference type="Proteomes" id="UP000677228"/>
    </source>
</evidence>
<keyword evidence="8" id="KW-0967">Endosome</keyword>
<keyword evidence="7 8" id="KW-0472">Membrane</keyword>
<dbReference type="Proteomes" id="UP000677228">
    <property type="component" value="Unassembled WGS sequence"/>
</dbReference>
<feature type="transmembrane region" description="Helical" evidence="8">
    <location>
        <begin position="47"/>
        <end position="66"/>
    </location>
</feature>
<comment type="subcellular location">
    <subcellularLocation>
        <location evidence="1">Endoplasmic reticulum membrane</location>
        <topology evidence="1">Multi-pass membrane protein</topology>
    </subcellularLocation>
    <subcellularLocation>
        <location evidence="8">Golgi apparatus membrane</location>
        <topology evidence="8">Multi-pass membrane protein</topology>
    </subcellularLocation>
    <subcellularLocation>
        <location evidence="8">Early endosome membrane</location>
        <topology evidence="8">Multi-pass membrane protein</topology>
    </subcellularLocation>
</comment>
<evidence type="ECO:0000256" key="8">
    <source>
        <dbReference type="RuleBase" id="RU367002"/>
    </source>
</evidence>
<dbReference type="GO" id="GO:0022890">
    <property type="term" value="F:inorganic cation transmembrane transporter activity"/>
    <property type="evidence" value="ECO:0007669"/>
    <property type="project" value="TreeGrafter"/>
</dbReference>
<evidence type="ECO:0000256" key="2">
    <source>
        <dbReference type="ARBA" id="ARBA00006109"/>
    </source>
</evidence>
<organism evidence="9 11">
    <name type="scientific">Didymodactylos carnosus</name>
    <dbReference type="NCBI Taxonomy" id="1234261"/>
    <lineage>
        <taxon>Eukaryota</taxon>
        <taxon>Metazoa</taxon>
        <taxon>Spiralia</taxon>
        <taxon>Gnathifera</taxon>
        <taxon>Rotifera</taxon>
        <taxon>Eurotatoria</taxon>
        <taxon>Bdelloidea</taxon>
        <taxon>Philodinida</taxon>
        <taxon>Philodinidae</taxon>
        <taxon>Didymodactylos</taxon>
    </lineage>
</organism>
<dbReference type="Proteomes" id="UP000682733">
    <property type="component" value="Unassembled WGS sequence"/>
</dbReference>
<evidence type="ECO:0000256" key="1">
    <source>
        <dbReference type="ARBA" id="ARBA00004477"/>
    </source>
</evidence>
<proteinExistence type="inferred from homology"/>
<protein>
    <recommendedName>
        <fullName evidence="8">Membrane magnesium transporter</fullName>
    </recommendedName>
</protein>
<evidence type="ECO:0000313" key="10">
    <source>
        <dbReference type="EMBL" id="CAF4357743.1"/>
    </source>
</evidence>
<dbReference type="InterPro" id="IPR018937">
    <property type="entry name" value="MMgT"/>
</dbReference>
<evidence type="ECO:0000313" key="9">
    <source>
        <dbReference type="EMBL" id="CAF1564900.1"/>
    </source>
</evidence>
<evidence type="ECO:0000256" key="3">
    <source>
        <dbReference type="ARBA" id="ARBA00011276"/>
    </source>
</evidence>
<keyword evidence="8" id="KW-0460">Magnesium</keyword>
<dbReference type="GO" id="GO:0072546">
    <property type="term" value="C:EMC complex"/>
    <property type="evidence" value="ECO:0007669"/>
    <property type="project" value="UniProtKB-UniRule"/>
</dbReference>
<reference evidence="9" key="1">
    <citation type="submission" date="2021-02" db="EMBL/GenBank/DDBJ databases">
        <authorList>
            <person name="Nowell W R."/>
        </authorList>
    </citation>
    <scope>NUCLEOTIDE SEQUENCE</scope>
</reference>
<keyword evidence="8" id="KW-0333">Golgi apparatus</keyword>
<keyword evidence="5 8" id="KW-0256">Endoplasmic reticulum</keyword>
<comment type="similarity">
    <text evidence="2 8">Belongs to the membrane magnesium transporter (TC 1.A.67) family.</text>
</comment>
<evidence type="ECO:0000256" key="6">
    <source>
        <dbReference type="ARBA" id="ARBA00022989"/>
    </source>
</evidence>
<evidence type="ECO:0000256" key="7">
    <source>
        <dbReference type="ARBA" id="ARBA00023136"/>
    </source>
</evidence>
<dbReference type="EMBL" id="CAJOBA010065300">
    <property type="protein sequence ID" value="CAF4357743.1"/>
    <property type="molecule type" value="Genomic_DNA"/>
</dbReference>
<dbReference type="PANTHER" id="PTHR21181:SF7">
    <property type="entry name" value="ER MEMBRANE PROTEIN COMPLEX SUBUNIT 5"/>
    <property type="match status" value="1"/>
</dbReference>
<gene>
    <name evidence="9" type="ORF">OVA965_LOCUS40022</name>
    <name evidence="10" type="ORF">TMI583_LOCUS41411</name>
</gene>
<name>A0A8S2FUQ5_9BILA</name>
<dbReference type="GO" id="GO:0031901">
    <property type="term" value="C:early endosome membrane"/>
    <property type="evidence" value="ECO:0007669"/>
    <property type="project" value="UniProtKB-SubCell"/>
</dbReference>
<accession>A0A8S2FUQ5</accession>
<dbReference type="EMBL" id="CAJNOK010042610">
    <property type="protein sequence ID" value="CAF1564900.1"/>
    <property type="molecule type" value="Genomic_DNA"/>
</dbReference>
<sequence>EKIIYMGKKLLLIVGLIALAHAGYSAAQHRVFIRLTEQQFQTLPADIIFQTLLAFLACCIGSVQFFGRFKPILITAEWQNKTWDTLGNRPSFMTFNHRGRYLYRFLQASSST</sequence>
<evidence type="ECO:0000256" key="4">
    <source>
        <dbReference type="ARBA" id="ARBA00022692"/>
    </source>
</evidence>
<comment type="caution">
    <text evidence="9">The sequence shown here is derived from an EMBL/GenBank/DDBJ whole genome shotgun (WGS) entry which is preliminary data.</text>
</comment>
<dbReference type="GO" id="GO:0000139">
    <property type="term" value="C:Golgi membrane"/>
    <property type="evidence" value="ECO:0007669"/>
    <property type="project" value="UniProtKB-SubCell"/>
</dbReference>
<evidence type="ECO:0000256" key="5">
    <source>
        <dbReference type="ARBA" id="ARBA00022824"/>
    </source>
</evidence>